<dbReference type="GO" id="GO:0019323">
    <property type="term" value="P:pentose catabolic process"/>
    <property type="evidence" value="ECO:0007669"/>
    <property type="project" value="TreeGrafter"/>
</dbReference>
<accession>A0A1G7A4D9</accession>
<dbReference type="RefSeq" id="WP_090147609.1">
    <property type="nucleotide sequence ID" value="NZ_FNAN01000003.1"/>
</dbReference>
<dbReference type="EMBL" id="FNAN01000003">
    <property type="protein sequence ID" value="SDE09503.1"/>
    <property type="molecule type" value="Genomic_DNA"/>
</dbReference>
<keyword evidence="7" id="KW-0413">Isomerase</keyword>
<dbReference type="InterPro" id="IPR001303">
    <property type="entry name" value="Aldolase_II/adducin_N"/>
</dbReference>
<dbReference type="Gene3D" id="3.40.225.10">
    <property type="entry name" value="Class II aldolase/adducin N-terminal domain"/>
    <property type="match status" value="1"/>
</dbReference>
<dbReference type="PANTHER" id="PTHR22789">
    <property type="entry name" value="FUCULOSE PHOSPHATE ALDOLASE"/>
    <property type="match status" value="1"/>
</dbReference>
<keyword evidence="6" id="KW-0862">Zinc</keyword>
<proteinExistence type="inferred from homology"/>
<comment type="catalytic activity">
    <reaction evidence="1">
        <text>L-ribulose 5-phosphate = D-xylulose 5-phosphate</text>
        <dbReference type="Rhea" id="RHEA:22368"/>
        <dbReference type="ChEBI" id="CHEBI:57737"/>
        <dbReference type="ChEBI" id="CHEBI:58226"/>
        <dbReference type="EC" id="5.1.3.4"/>
    </reaction>
</comment>
<evidence type="ECO:0000256" key="5">
    <source>
        <dbReference type="ARBA" id="ARBA00022723"/>
    </source>
</evidence>
<dbReference type="FunFam" id="3.40.225.10:FF:000001">
    <property type="entry name" value="L-ribulose-5-phosphate 4-epimerase UlaF"/>
    <property type="match status" value="1"/>
</dbReference>
<dbReference type="EC" id="5.1.3.4" evidence="4"/>
<name>A0A1G7A4D9_9BACT</name>
<dbReference type="STRING" id="659014.SAMN04487996_103329"/>
<dbReference type="PANTHER" id="PTHR22789:SF8">
    <property type="entry name" value="L-RIBULOSE-5-PHOSPHATE 4-EPIMERASE SGBE"/>
    <property type="match status" value="1"/>
</dbReference>
<dbReference type="GO" id="GO:0016832">
    <property type="term" value="F:aldehyde-lyase activity"/>
    <property type="evidence" value="ECO:0007669"/>
    <property type="project" value="TreeGrafter"/>
</dbReference>
<evidence type="ECO:0000256" key="3">
    <source>
        <dbReference type="ARBA" id="ARBA00010037"/>
    </source>
</evidence>
<gene>
    <name evidence="10" type="ORF">SAMN04487996_103329</name>
</gene>
<evidence type="ECO:0000256" key="2">
    <source>
        <dbReference type="ARBA" id="ARBA00001947"/>
    </source>
</evidence>
<keyword evidence="8" id="KW-0119">Carbohydrate metabolism</keyword>
<comment type="similarity">
    <text evidence="3">Belongs to the aldolase class II family. AraD/FucA subfamily.</text>
</comment>
<dbReference type="OrthoDB" id="9786287at2"/>
<dbReference type="SUPFAM" id="SSF53639">
    <property type="entry name" value="AraD/HMP-PK domain-like"/>
    <property type="match status" value="1"/>
</dbReference>
<dbReference type="GO" id="GO:0005829">
    <property type="term" value="C:cytosol"/>
    <property type="evidence" value="ECO:0007669"/>
    <property type="project" value="TreeGrafter"/>
</dbReference>
<dbReference type="SMART" id="SM01007">
    <property type="entry name" value="Aldolase_II"/>
    <property type="match status" value="1"/>
</dbReference>
<dbReference type="InterPro" id="IPR036409">
    <property type="entry name" value="Aldolase_II/adducin_N_sf"/>
</dbReference>
<organism evidence="10 11">
    <name type="scientific">Dyadobacter soli</name>
    <dbReference type="NCBI Taxonomy" id="659014"/>
    <lineage>
        <taxon>Bacteria</taxon>
        <taxon>Pseudomonadati</taxon>
        <taxon>Bacteroidota</taxon>
        <taxon>Cytophagia</taxon>
        <taxon>Cytophagales</taxon>
        <taxon>Spirosomataceae</taxon>
        <taxon>Dyadobacter</taxon>
    </lineage>
</organism>
<sequence length="234" mass="26044">MSKYQYLKEQVYEANMEIPREELAIVTFGNVSGIDRAAGVVGIKPSGVPYSRLKVEDIVIVDLDNVLVEGNMRPSSDTKTHTLLYKSFPTIGGVCHTHSTYAVAWAQAIRPIPNLGTTHADHLTCAIPVTEVMSDEMIQRDYELETGNQILDLFGREKLSYEEVEMVLVACHGPFTWGKDPAKAIYNSIVLEEIAKMAYLTLQINPAAAAIKQSLCDKHYFRKHGKDAYYGQGC</sequence>
<dbReference type="AlphaFoldDB" id="A0A1G7A4D9"/>
<protein>
    <recommendedName>
        <fullName evidence="4">L-ribulose-5-phosphate 4-epimerase</fullName>
        <ecNumber evidence="4">5.1.3.4</ecNumber>
    </recommendedName>
</protein>
<feature type="domain" description="Class II aldolase/adducin N-terminal" evidence="9">
    <location>
        <begin position="9"/>
        <end position="199"/>
    </location>
</feature>
<keyword evidence="5" id="KW-0479">Metal-binding</keyword>
<dbReference type="InterPro" id="IPR050197">
    <property type="entry name" value="Aldolase_class_II_sugar_metab"/>
</dbReference>
<evidence type="ECO:0000256" key="6">
    <source>
        <dbReference type="ARBA" id="ARBA00022833"/>
    </source>
</evidence>
<evidence type="ECO:0000256" key="8">
    <source>
        <dbReference type="ARBA" id="ARBA00023277"/>
    </source>
</evidence>
<evidence type="ECO:0000256" key="4">
    <source>
        <dbReference type="ARBA" id="ARBA00013186"/>
    </source>
</evidence>
<dbReference type="Proteomes" id="UP000198748">
    <property type="component" value="Unassembled WGS sequence"/>
</dbReference>
<dbReference type="NCBIfam" id="NF006047">
    <property type="entry name" value="PRK08193.1"/>
    <property type="match status" value="1"/>
</dbReference>
<evidence type="ECO:0000313" key="11">
    <source>
        <dbReference type="Proteomes" id="UP000198748"/>
    </source>
</evidence>
<evidence type="ECO:0000256" key="1">
    <source>
        <dbReference type="ARBA" id="ARBA00001726"/>
    </source>
</evidence>
<evidence type="ECO:0000259" key="9">
    <source>
        <dbReference type="SMART" id="SM01007"/>
    </source>
</evidence>
<evidence type="ECO:0000313" key="10">
    <source>
        <dbReference type="EMBL" id="SDE09503.1"/>
    </source>
</evidence>
<keyword evidence="11" id="KW-1185">Reference proteome</keyword>
<comment type="cofactor">
    <cofactor evidence="2">
        <name>Zn(2+)</name>
        <dbReference type="ChEBI" id="CHEBI:29105"/>
    </cofactor>
</comment>
<evidence type="ECO:0000256" key="7">
    <source>
        <dbReference type="ARBA" id="ARBA00023235"/>
    </source>
</evidence>
<dbReference type="Pfam" id="PF00596">
    <property type="entry name" value="Aldolase_II"/>
    <property type="match status" value="1"/>
</dbReference>
<dbReference type="GO" id="GO:0008742">
    <property type="term" value="F:L-ribulose-phosphate 4-epimerase activity"/>
    <property type="evidence" value="ECO:0007669"/>
    <property type="project" value="UniProtKB-EC"/>
</dbReference>
<dbReference type="GO" id="GO:0046872">
    <property type="term" value="F:metal ion binding"/>
    <property type="evidence" value="ECO:0007669"/>
    <property type="project" value="UniProtKB-KW"/>
</dbReference>
<reference evidence="11" key="1">
    <citation type="submission" date="2016-10" db="EMBL/GenBank/DDBJ databases">
        <authorList>
            <person name="Varghese N."/>
            <person name="Submissions S."/>
        </authorList>
    </citation>
    <scope>NUCLEOTIDE SEQUENCE [LARGE SCALE GENOMIC DNA]</scope>
    <source>
        <strain evidence="11">DSM 25329</strain>
    </source>
</reference>